<feature type="coiled-coil region" evidence="1">
    <location>
        <begin position="69"/>
        <end position="96"/>
    </location>
</feature>
<evidence type="ECO:0000256" key="1">
    <source>
        <dbReference type="SAM" id="Coils"/>
    </source>
</evidence>
<sequence length="120" mass="13486">MNFFEELTVKVKKGAKTAVKASGDVANFTKNKMLLADLKDQIREKEMKIGHIVYCKSKEIECEYDGEDIEILCGEIESLKGKIADVELEINEFKNAKICENCGAASNKNNDYCPKCGHKF</sequence>
<proteinExistence type="predicted"/>
<keyword evidence="3" id="KW-1185">Reference proteome</keyword>
<evidence type="ECO:0000313" key="2">
    <source>
        <dbReference type="EMBL" id="MBC8595386.1"/>
    </source>
</evidence>
<name>A0A926F8N8_9FIRM</name>
<dbReference type="EMBL" id="JACRTE010000001">
    <property type="protein sequence ID" value="MBC8595386.1"/>
    <property type="molecule type" value="Genomic_DNA"/>
</dbReference>
<evidence type="ECO:0000313" key="3">
    <source>
        <dbReference type="Proteomes" id="UP000647416"/>
    </source>
</evidence>
<protein>
    <recommendedName>
        <fullName evidence="4">Zinc ribbon domain-containing protein</fullName>
    </recommendedName>
</protein>
<reference evidence="2" key="1">
    <citation type="submission" date="2020-08" db="EMBL/GenBank/DDBJ databases">
        <title>Genome public.</title>
        <authorList>
            <person name="Liu C."/>
            <person name="Sun Q."/>
        </authorList>
    </citation>
    <scope>NUCLEOTIDE SEQUENCE</scope>
    <source>
        <strain evidence="2">NSJ-50</strain>
    </source>
</reference>
<keyword evidence="1" id="KW-0175">Coiled coil</keyword>
<dbReference type="RefSeq" id="WP_178348428.1">
    <property type="nucleotide sequence ID" value="NZ_JACRTE010000001.1"/>
</dbReference>
<dbReference type="AlphaFoldDB" id="A0A926F8N8"/>
<organism evidence="2 3">
    <name type="scientific">Qingrenia yutianensis</name>
    <dbReference type="NCBI Taxonomy" id="2763676"/>
    <lineage>
        <taxon>Bacteria</taxon>
        <taxon>Bacillati</taxon>
        <taxon>Bacillota</taxon>
        <taxon>Clostridia</taxon>
        <taxon>Eubacteriales</taxon>
        <taxon>Oscillospiraceae</taxon>
        <taxon>Qingrenia</taxon>
    </lineage>
</organism>
<gene>
    <name evidence="2" type="ORF">H8706_00690</name>
</gene>
<dbReference type="Proteomes" id="UP000647416">
    <property type="component" value="Unassembled WGS sequence"/>
</dbReference>
<evidence type="ECO:0008006" key="4">
    <source>
        <dbReference type="Google" id="ProtNLM"/>
    </source>
</evidence>
<accession>A0A926F8N8</accession>
<comment type="caution">
    <text evidence="2">The sequence shown here is derived from an EMBL/GenBank/DDBJ whole genome shotgun (WGS) entry which is preliminary data.</text>
</comment>